<dbReference type="InterPro" id="IPR035979">
    <property type="entry name" value="RBD_domain_sf"/>
</dbReference>
<evidence type="ECO:0000256" key="1">
    <source>
        <dbReference type="ARBA" id="ARBA00022884"/>
    </source>
</evidence>
<protein>
    <recommendedName>
        <fullName evidence="3">RRM domain-containing protein</fullName>
    </recommendedName>
</protein>
<dbReference type="InterPro" id="IPR000504">
    <property type="entry name" value="RRM_dom"/>
</dbReference>
<feature type="domain" description="RRM" evidence="3">
    <location>
        <begin position="89"/>
        <end position="139"/>
    </location>
</feature>
<evidence type="ECO:0000259" key="3">
    <source>
        <dbReference type="PROSITE" id="PS50102"/>
    </source>
</evidence>
<accession>A0A978VGH6</accession>
<gene>
    <name evidence="4" type="ORF">FEM48_Zijuj05G0186800</name>
</gene>
<dbReference type="Gene3D" id="3.30.70.330">
    <property type="match status" value="1"/>
</dbReference>
<sequence>MAATVLLASPPNPNLNPIITIDWGRQTRGIGSWNSLLYSSSTWWNTRNGLRFPSLSLRFSFRHAHCSVSASSSSSSSSSPKASTRLYVSVNLVMDRIANRPRGFAFLRYANEEESQKAIKGMHGKLIHQDMLHVQHLGDVIYFILLWLKDGIHTIFPRMVFEDGKIHIIGQCWVIVALLPARGDCSCSPMGVPTS</sequence>
<dbReference type="SUPFAM" id="SSF54928">
    <property type="entry name" value="RNA-binding domain, RBD"/>
    <property type="match status" value="1"/>
</dbReference>
<evidence type="ECO:0000313" key="4">
    <source>
        <dbReference type="EMBL" id="KAH7529465.1"/>
    </source>
</evidence>
<evidence type="ECO:0000313" key="5">
    <source>
        <dbReference type="Proteomes" id="UP000813462"/>
    </source>
</evidence>
<dbReference type="InterPro" id="IPR012677">
    <property type="entry name" value="Nucleotide-bd_a/b_plait_sf"/>
</dbReference>
<organism evidence="4 5">
    <name type="scientific">Ziziphus jujuba var. spinosa</name>
    <dbReference type="NCBI Taxonomy" id="714518"/>
    <lineage>
        <taxon>Eukaryota</taxon>
        <taxon>Viridiplantae</taxon>
        <taxon>Streptophyta</taxon>
        <taxon>Embryophyta</taxon>
        <taxon>Tracheophyta</taxon>
        <taxon>Spermatophyta</taxon>
        <taxon>Magnoliopsida</taxon>
        <taxon>eudicotyledons</taxon>
        <taxon>Gunneridae</taxon>
        <taxon>Pentapetalae</taxon>
        <taxon>rosids</taxon>
        <taxon>fabids</taxon>
        <taxon>Rosales</taxon>
        <taxon>Rhamnaceae</taxon>
        <taxon>Paliureae</taxon>
        <taxon>Ziziphus</taxon>
    </lineage>
</organism>
<dbReference type="GO" id="GO:0009507">
    <property type="term" value="C:chloroplast"/>
    <property type="evidence" value="ECO:0007669"/>
    <property type="project" value="TreeGrafter"/>
</dbReference>
<dbReference type="GO" id="GO:1900871">
    <property type="term" value="P:chloroplast mRNA modification"/>
    <property type="evidence" value="ECO:0007669"/>
    <property type="project" value="TreeGrafter"/>
</dbReference>
<dbReference type="EMBL" id="JAEACU010000005">
    <property type="protein sequence ID" value="KAH7529465.1"/>
    <property type="molecule type" value="Genomic_DNA"/>
</dbReference>
<dbReference type="GO" id="GO:0003723">
    <property type="term" value="F:RNA binding"/>
    <property type="evidence" value="ECO:0007669"/>
    <property type="project" value="UniProtKB-UniRule"/>
</dbReference>
<dbReference type="Proteomes" id="UP000813462">
    <property type="component" value="Unassembled WGS sequence"/>
</dbReference>
<keyword evidence="1 2" id="KW-0694">RNA-binding</keyword>
<dbReference type="PROSITE" id="PS50102">
    <property type="entry name" value="RRM"/>
    <property type="match status" value="1"/>
</dbReference>
<evidence type="ECO:0000256" key="2">
    <source>
        <dbReference type="PROSITE-ProRule" id="PRU00176"/>
    </source>
</evidence>
<dbReference type="GO" id="GO:0016554">
    <property type="term" value="P:cytidine to uridine editing"/>
    <property type="evidence" value="ECO:0007669"/>
    <property type="project" value="TreeGrafter"/>
</dbReference>
<name>A0A978VGH6_ZIZJJ</name>
<dbReference type="AlphaFoldDB" id="A0A978VGH6"/>
<dbReference type="Pfam" id="PF00076">
    <property type="entry name" value="RRM_1"/>
    <property type="match status" value="1"/>
</dbReference>
<comment type="caution">
    <text evidence="4">The sequence shown here is derived from an EMBL/GenBank/DDBJ whole genome shotgun (WGS) entry which is preliminary data.</text>
</comment>
<dbReference type="PANTHER" id="PTHR48029:SF1">
    <property type="entry name" value="NUCLEOLAR PROTEIN 8"/>
    <property type="match status" value="1"/>
</dbReference>
<reference evidence="4" key="1">
    <citation type="journal article" date="2021" name="Front. Plant Sci.">
        <title>Chromosome-Scale Genome Assembly for Chinese Sour Jujube and Insights Into Its Genome Evolution and Domestication Signature.</title>
        <authorList>
            <person name="Shen L.-Y."/>
            <person name="Luo H."/>
            <person name="Wang X.-L."/>
            <person name="Wang X.-M."/>
            <person name="Qiu X.-J."/>
            <person name="Liu H."/>
            <person name="Zhou S.-S."/>
            <person name="Jia K.-H."/>
            <person name="Nie S."/>
            <person name="Bao Y.-T."/>
            <person name="Zhang R.-G."/>
            <person name="Yun Q.-Z."/>
            <person name="Chai Y.-H."/>
            <person name="Lu J.-Y."/>
            <person name="Li Y."/>
            <person name="Zhao S.-W."/>
            <person name="Mao J.-F."/>
            <person name="Jia S.-G."/>
            <person name="Mao Y.-M."/>
        </authorList>
    </citation>
    <scope>NUCLEOTIDE SEQUENCE</scope>
    <source>
        <strain evidence="4">AT0</strain>
        <tissue evidence="4">Leaf</tissue>
    </source>
</reference>
<dbReference type="PANTHER" id="PTHR48029">
    <property type="entry name" value="NUCLEOLAR PROTEIN 8"/>
    <property type="match status" value="1"/>
</dbReference>
<proteinExistence type="predicted"/>